<reference evidence="1" key="1">
    <citation type="journal article" date="2019" name="bioRxiv">
        <title>The Genome of the Zebra Mussel, Dreissena polymorpha: A Resource for Invasive Species Research.</title>
        <authorList>
            <person name="McCartney M.A."/>
            <person name="Auch B."/>
            <person name="Kono T."/>
            <person name="Mallez S."/>
            <person name="Zhang Y."/>
            <person name="Obille A."/>
            <person name="Becker A."/>
            <person name="Abrahante J.E."/>
            <person name="Garbe J."/>
            <person name="Badalamenti J.P."/>
            <person name="Herman A."/>
            <person name="Mangelson H."/>
            <person name="Liachko I."/>
            <person name="Sullivan S."/>
            <person name="Sone E.D."/>
            <person name="Koren S."/>
            <person name="Silverstein K.A.T."/>
            <person name="Beckman K.B."/>
            <person name="Gohl D.M."/>
        </authorList>
    </citation>
    <scope>NUCLEOTIDE SEQUENCE</scope>
    <source>
        <strain evidence="1">Duluth1</strain>
        <tissue evidence="1">Whole animal</tissue>
    </source>
</reference>
<reference evidence="1" key="2">
    <citation type="submission" date="2020-11" db="EMBL/GenBank/DDBJ databases">
        <authorList>
            <person name="McCartney M.A."/>
            <person name="Auch B."/>
            <person name="Kono T."/>
            <person name="Mallez S."/>
            <person name="Becker A."/>
            <person name="Gohl D.M."/>
            <person name="Silverstein K.A.T."/>
            <person name="Koren S."/>
            <person name="Bechman K.B."/>
            <person name="Herman A."/>
            <person name="Abrahante J.E."/>
            <person name="Garbe J."/>
        </authorList>
    </citation>
    <scope>NUCLEOTIDE SEQUENCE</scope>
    <source>
        <strain evidence="1">Duluth1</strain>
        <tissue evidence="1">Whole animal</tissue>
    </source>
</reference>
<proteinExistence type="predicted"/>
<accession>A0A9D4HL05</accession>
<evidence type="ECO:0000313" key="2">
    <source>
        <dbReference type="Proteomes" id="UP000828390"/>
    </source>
</evidence>
<name>A0A9D4HL05_DREPO</name>
<evidence type="ECO:0000313" key="1">
    <source>
        <dbReference type="EMBL" id="KAH3722372.1"/>
    </source>
</evidence>
<dbReference type="Proteomes" id="UP000828390">
    <property type="component" value="Unassembled WGS sequence"/>
</dbReference>
<organism evidence="1 2">
    <name type="scientific">Dreissena polymorpha</name>
    <name type="common">Zebra mussel</name>
    <name type="synonym">Mytilus polymorpha</name>
    <dbReference type="NCBI Taxonomy" id="45954"/>
    <lineage>
        <taxon>Eukaryota</taxon>
        <taxon>Metazoa</taxon>
        <taxon>Spiralia</taxon>
        <taxon>Lophotrochozoa</taxon>
        <taxon>Mollusca</taxon>
        <taxon>Bivalvia</taxon>
        <taxon>Autobranchia</taxon>
        <taxon>Heteroconchia</taxon>
        <taxon>Euheterodonta</taxon>
        <taxon>Imparidentia</taxon>
        <taxon>Neoheterodontei</taxon>
        <taxon>Myida</taxon>
        <taxon>Dreissenoidea</taxon>
        <taxon>Dreissenidae</taxon>
        <taxon>Dreissena</taxon>
    </lineage>
</organism>
<dbReference type="AlphaFoldDB" id="A0A9D4HL05"/>
<protein>
    <submittedName>
        <fullName evidence="1">Uncharacterized protein</fullName>
    </submittedName>
</protein>
<dbReference type="EMBL" id="JAIWYP010000013">
    <property type="protein sequence ID" value="KAH3722372.1"/>
    <property type="molecule type" value="Genomic_DNA"/>
</dbReference>
<comment type="caution">
    <text evidence="1">The sequence shown here is derived from an EMBL/GenBank/DDBJ whole genome shotgun (WGS) entry which is preliminary data.</text>
</comment>
<keyword evidence="2" id="KW-1185">Reference proteome</keyword>
<gene>
    <name evidence="1" type="ORF">DPMN_065330</name>
</gene>
<sequence>MLDIVEYNTKRQLVKINPDKSELLTLGCKHLIHVEVTLDGAPIATVTSVKHLGIDRTANNTADPDVRIKIAQP</sequence>